<gene>
    <name evidence="1" type="ORF">DY367_23985</name>
</gene>
<dbReference type="RefSeq" id="WP_059371795.1">
    <property type="nucleotide sequence ID" value="NZ_CP061008.1"/>
</dbReference>
<accession>A0A424W7D0</accession>
<dbReference type="OrthoDB" id="8658101at2"/>
<dbReference type="AlphaFoldDB" id="A0A424W7D0"/>
<evidence type="ECO:0000313" key="1">
    <source>
        <dbReference type="EMBL" id="RPJ89184.1"/>
    </source>
</evidence>
<comment type="caution">
    <text evidence="1">The sequence shown here is derived from an EMBL/GenBank/DDBJ whole genome shotgun (WGS) entry which is preliminary data.</text>
</comment>
<name>A0A424W7D0_ALCXX</name>
<reference evidence="1 2" key="1">
    <citation type="submission" date="2018-08" db="EMBL/GenBank/DDBJ databases">
        <title>Achromobacter xylosoxidans Genome sequencing and assembly.</title>
        <authorList>
            <person name="Wang R."/>
            <person name="Rensing C."/>
            <person name="Li Y."/>
        </authorList>
    </citation>
    <scope>NUCLEOTIDE SEQUENCE [LARGE SCALE GENOMIC DNA]</scope>
    <source>
        <strain evidence="1 2">GD003A</strain>
    </source>
</reference>
<evidence type="ECO:0000313" key="2">
    <source>
        <dbReference type="Proteomes" id="UP000285324"/>
    </source>
</evidence>
<proteinExistence type="predicted"/>
<evidence type="ECO:0008006" key="3">
    <source>
        <dbReference type="Google" id="ProtNLM"/>
    </source>
</evidence>
<protein>
    <recommendedName>
        <fullName evidence="3">Phasin domain-containing protein</fullName>
    </recommendedName>
</protein>
<organism evidence="1 2">
    <name type="scientific">Alcaligenes xylosoxydans xylosoxydans</name>
    <name type="common">Achromobacter xylosoxidans</name>
    <dbReference type="NCBI Taxonomy" id="85698"/>
    <lineage>
        <taxon>Bacteria</taxon>
        <taxon>Pseudomonadati</taxon>
        <taxon>Pseudomonadota</taxon>
        <taxon>Betaproteobacteria</taxon>
        <taxon>Burkholderiales</taxon>
        <taxon>Alcaligenaceae</taxon>
        <taxon>Achromobacter</taxon>
    </lineage>
</organism>
<dbReference type="EMBL" id="QVXO01000046">
    <property type="protein sequence ID" value="RPJ89184.1"/>
    <property type="molecule type" value="Genomic_DNA"/>
</dbReference>
<dbReference type="Proteomes" id="UP000285324">
    <property type="component" value="Unassembled WGS sequence"/>
</dbReference>
<sequence length="137" mass="15080">MQPDYEPYVALYKYGLNTALAMAENYFDSARQLRALQLKTDKEMLAFAQQAHAEMESMSTVAAICSYQQKLAADLLGRELDYLREIEKIARAASASASATLRDSKNPWQERVSEVAFDVGQFLANGNAMSSAGGKNA</sequence>